<dbReference type="AlphaFoldDB" id="A0A3Q0KGJ2"/>
<organism evidence="2 3">
    <name type="scientific">Schistosoma mansoni</name>
    <name type="common">Blood fluke</name>
    <dbReference type="NCBI Taxonomy" id="6183"/>
    <lineage>
        <taxon>Eukaryota</taxon>
        <taxon>Metazoa</taxon>
        <taxon>Spiralia</taxon>
        <taxon>Lophotrochozoa</taxon>
        <taxon>Platyhelminthes</taxon>
        <taxon>Trematoda</taxon>
        <taxon>Digenea</taxon>
        <taxon>Strigeidida</taxon>
        <taxon>Schistosomatoidea</taxon>
        <taxon>Schistosomatidae</taxon>
        <taxon>Schistosoma</taxon>
    </lineage>
</organism>
<dbReference type="Proteomes" id="UP000008854">
    <property type="component" value="Unassembled WGS sequence"/>
</dbReference>
<proteinExistence type="predicted"/>
<feature type="region of interest" description="Disordered" evidence="1">
    <location>
        <begin position="1"/>
        <end position="30"/>
    </location>
</feature>
<evidence type="ECO:0000256" key="1">
    <source>
        <dbReference type="SAM" id="MobiDB-lite"/>
    </source>
</evidence>
<dbReference type="InParanoid" id="A0A3Q0KGJ2"/>
<evidence type="ECO:0000313" key="3">
    <source>
        <dbReference type="WBParaSite" id="Smp_059920.1"/>
    </source>
</evidence>
<accession>A0A3Q0KGJ2</accession>
<keyword evidence="2" id="KW-1185">Reference proteome</keyword>
<dbReference type="WBParaSite" id="Smp_059920.1">
    <property type="protein sequence ID" value="Smp_059920.1"/>
    <property type="gene ID" value="Smp_059920"/>
</dbReference>
<reference evidence="3" key="2">
    <citation type="submission" date="2018-12" db="UniProtKB">
        <authorList>
            <consortium name="WormBaseParasite"/>
        </authorList>
    </citation>
    <scope>IDENTIFICATION</scope>
    <source>
        <strain evidence="3">Puerto Rican</strain>
    </source>
</reference>
<reference evidence="2" key="1">
    <citation type="journal article" date="2012" name="PLoS Negl. Trop. Dis.">
        <title>A systematically improved high quality genome and transcriptome of the human blood fluke Schistosoma mansoni.</title>
        <authorList>
            <person name="Protasio A.V."/>
            <person name="Tsai I.J."/>
            <person name="Babbage A."/>
            <person name="Nichol S."/>
            <person name="Hunt M."/>
            <person name="Aslett M.A."/>
            <person name="De Silva N."/>
            <person name="Velarde G.S."/>
            <person name="Anderson T.J."/>
            <person name="Clark R.C."/>
            <person name="Davidson C."/>
            <person name="Dillon G.P."/>
            <person name="Holroyd N.E."/>
            <person name="LoVerde P.T."/>
            <person name="Lloyd C."/>
            <person name="McQuillan J."/>
            <person name="Oliveira G."/>
            <person name="Otto T.D."/>
            <person name="Parker-Manuel S.J."/>
            <person name="Quail M.A."/>
            <person name="Wilson R.A."/>
            <person name="Zerlotini A."/>
            <person name="Dunne D.W."/>
            <person name="Berriman M."/>
        </authorList>
    </citation>
    <scope>NUCLEOTIDE SEQUENCE [LARGE SCALE GENOMIC DNA]</scope>
    <source>
        <strain evidence="2">Puerto Rican</strain>
    </source>
</reference>
<feature type="compositionally biased region" description="Basic residues" evidence="1">
    <location>
        <begin position="17"/>
        <end position="28"/>
    </location>
</feature>
<sequence length="210" mass="24210">MQKESSEDVDTQNVNVRKPHEKRRKAKKSRDVFNSLQDDALKTSINPQICSTKRIVFDEDGEIKSLCAADNWDLSDCTRRSKKRSGYVTFTNIYAEQKFTPESGVSNLENTDIMSYISEDESESVREIPIKHVKNQHLDVTVYSFPNDYETVVKYWYDTFQKLHLPARITENQEGVNNYCSMVEQASLSIATESRSSSISLHEEQMESCQ</sequence>
<protein>
    <submittedName>
        <fullName evidence="3">Enhancer of zeste3</fullName>
    </submittedName>
</protein>
<evidence type="ECO:0000313" key="2">
    <source>
        <dbReference type="Proteomes" id="UP000008854"/>
    </source>
</evidence>
<name>A0A3Q0KGJ2_SCHMA</name>